<accession>A0ACA9JV08</accession>
<gene>
    <name evidence="1" type="ORF">ACOLOM_LOCUS15</name>
</gene>
<organism evidence="1 2">
    <name type="scientific">Acaulospora colombiana</name>
    <dbReference type="NCBI Taxonomy" id="27376"/>
    <lineage>
        <taxon>Eukaryota</taxon>
        <taxon>Fungi</taxon>
        <taxon>Fungi incertae sedis</taxon>
        <taxon>Mucoromycota</taxon>
        <taxon>Glomeromycotina</taxon>
        <taxon>Glomeromycetes</taxon>
        <taxon>Diversisporales</taxon>
        <taxon>Acaulosporaceae</taxon>
        <taxon>Acaulospora</taxon>
    </lineage>
</organism>
<dbReference type="Proteomes" id="UP000789525">
    <property type="component" value="Unassembled WGS sequence"/>
</dbReference>
<proteinExistence type="predicted"/>
<evidence type="ECO:0000313" key="2">
    <source>
        <dbReference type="Proteomes" id="UP000789525"/>
    </source>
</evidence>
<keyword evidence="2" id="KW-1185">Reference proteome</keyword>
<sequence length="66" mass="7369">MIYYATIGFKDATLHWISSTEELLAICVITAEKVMPKETKFAAEEAAVIKEFADIFSSKLSNELPL</sequence>
<evidence type="ECO:0000313" key="1">
    <source>
        <dbReference type="EMBL" id="CAG8437528.1"/>
    </source>
</evidence>
<reference evidence="1" key="1">
    <citation type="submission" date="2021-06" db="EMBL/GenBank/DDBJ databases">
        <authorList>
            <person name="Kallberg Y."/>
            <person name="Tangrot J."/>
            <person name="Rosling A."/>
        </authorList>
    </citation>
    <scope>NUCLEOTIDE SEQUENCE</scope>
    <source>
        <strain evidence="1">CL356</strain>
    </source>
</reference>
<name>A0ACA9JV08_9GLOM</name>
<protein>
    <submittedName>
        <fullName evidence="1">2133_t:CDS:1</fullName>
    </submittedName>
</protein>
<comment type="caution">
    <text evidence="1">The sequence shown here is derived from an EMBL/GenBank/DDBJ whole genome shotgun (WGS) entry which is preliminary data.</text>
</comment>
<dbReference type="EMBL" id="CAJVPT010000017">
    <property type="protein sequence ID" value="CAG8437528.1"/>
    <property type="molecule type" value="Genomic_DNA"/>
</dbReference>